<dbReference type="EMBL" id="ANBP01000015">
    <property type="protein sequence ID" value="KAB7755974.1"/>
    <property type="molecule type" value="Genomic_DNA"/>
</dbReference>
<organism evidence="2 3">
    <name type="scientific">Mycolicibacterium phlei DSM 43239 = CCUG 21000</name>
    <dbReference type="NCBI Taxonomy" id="1226750"/>
    <lineage>
        <taxon>Bacteria</taxon>
        <taxon>Bacillati</taxon>
        <taxon>Actinomycetota</taxon>
        <taxon>Actinomycetes</taxon>
        <taxon>Mycobacteriales</taxon>
        <taxon>Mycobacteriaceae</taxon>
        <taxon>Mycolicibacterium</taxon>
    </lineage>
</organism>
<name>A0A5N5V257_MYCPH</name>
<accession>A0A5N5V257</accession>
<evidence type="ECO:0000313" key="2">
    <source>
        <dbReference type="EMBL" id="KAB7755974.1"/>
    </source>
</evidence>
<reference evidence="2 3" key="1">
    <citation type="submission" date="2012-10" db="EMBL/GenBank/DDBJ databases">
        <title>The draft sequence of the Mycobacterium pheli genome.</title>
        <authorList>
            <person name="Pettersson B.M.F."/>
            <person name="Das S."/>
            <person name="Dasgupta S."/>
            <person name="Bhattacharya A."/>
            <person name="Kirsebom L.A."/>
        </authorList>
    </citation>
    <scope>NUCLEOTIDE SEQUENCE [LARGE SCALE GENOMIC DNA]</scope>
    <source>
        <strain evidence="2 3">CCUG 21000</strain>
    </source>
</reference>
<evidence type="ECO:0000256" key="1">
    <source>
        <dbReference type="SAM" id="MobiDB-lite"/>
    </source>
</evidence>
<feature type="region of interest" description="Disordered" evidence="1">
    <location>
        <begin position="1"/>
        <end position="92"/>
    </location>
</feature>
<comment type="caution">
    <text evidence="2">The sequence shown here is derived from an EMBL/GenBank/DDBJ whole genome shotgun (WGS) entry which is preliminary data.</text>
</comment>
<keyword evidence="3" id="KW-1185">Reference proteome</keyword>
<dbReference type="Proteomes" id="UP000325690">
    <property type="component" value="Unassembled WGS sequence"/>
</dbReference>
<gene>
    <name evidence="2" type="ORF">MPHL21000_12940</name>
</gene>
<dbReference type="AlphaFoldDB" id="A0A5N5V257"/>
<dbReference type="GeneID" id="74304192"/>
<evidence type="ECO:0000313" key="3">
    <source>
        <dbReference type="Proteomes" id="UP000325690"/>
    </source>
</evidence>
<feature type="compositionally biased region" description="Polar residues" evidence="1">
    <location>
        <begin position="80"/>
        <end position="92"/>
    </location>
</feature>
<sequence length="145" mass="14377">MGFAVATPAGPAWADPDTTSGASADSGSGSAPDAPDLQTTGGAEDGGDSAPPEAPDPPGATPSLPSSPSAHTTEVAPGVTVSSSGGALTSDSQSWAGSAFIQTIKDNSESDENAANMGLFTKDWTPKAAWFTLLELLEENARLAT</sequence>
<dbReference type="RefSeq" id="WP_003888128.1">
    <property type="nucleotide sequence ID" value="NZ_ANBO01000010.1"/>
</dbReference>
<proteinExistence type="predicted"/>
<protein>
    <submittedName>
        <fullName evidence="2">Uncharacterized protein</fullName>
    </submittedName>
</protein>
<feature type="compositionally biased region" description="Polar residues" evidence="1">
    <location>
        <begin position="63"/>
        <end position="72"/>
    </location>
</feature>
<feature type="compositionally biased region" description="Low complexity" evidence="1">
    <location>
        <begin position="17"/>
        <end position="36"/>
    </location>
</feature>